<evidence type="ECO:0000256" key="1">
    <source>
        <dbReference type="ARBA" id="ARBA00001933"/>
    </source>
</evidence>
<dbReference type="InterPro" id="IPR015421">
    <property type="entry name" value="PyrdxlP-dep_Trfase_major"/>
</dbReference>
<evidence type="ECO:0000313" key="7">
    <source>
        <dbReference type="Proteomes" id="UP000191342"/>
    </source>
</evidence>
<organism evidence="6 7">
    <name type="scientific">Penicillium flavigenum</name>
    <dbReference type="NCBI Taxonomy" id="254877"/>
    <lineage>
        <taxon>Eukaryota</taxon>
        <taxon>Fungi</taxon>
        <taxon>Dikarya</taxon>
        <taxon>Ascomycota</taxon>
        <taxon>Pezizomycotina</taxon>
        <taxon>Eurotiomycetes</taxon>
        <taxon>Eurotiomycetidae</taxon>
        <taxon>Eurotiales</taxon>
        <taxon>Aspergillaceae</taxon>
        <taxon>Penicillium</taxon>
    </lineage>
</organism>
<dbReference type="AlphaFoldDB" id="A0A1V6T823"/>
<dbReference type="GO" id="GO:0005737">
    <property type="term" value="C:cytoplasm"/>
    <property type="evidence" value="ECO:0007669"/>
    <property type="project" value="TreeGrafter"/>
</dbReference>
<dbReference type="Proteomes" id="UP000191342">
    <property type="component" value="Unassembled WGS sequence"/>
</dbReference>
<evidence type="ECO:0000256" key="5">
    <source>
        <dbReference type="SAM" id="Phobius"/>
    </source>
</evidence>
<accession>A0A1V6T823</accession>
<dbReference type="Pfam" id="PF00202">
    <property type="entry name" value="Aminotran_3"/>
    <property type="match status" value="2"/>
</dbReference>
<evidence type="ECO:0000256" key="4">
    <source>
        <dbReference type="RuleBase" id="RU003560"/>
    </source>
</evidence>
<keyword evidence="3 4" id="KW-0663">Pyridoxal phosphate</keyword>
<name>A0A1V6T823_9EURO</name>
<gene>
    <name evidence="6" type="ORF">PENFLA_c013G05802</name>
</gene>
<dbReference type="SUPFAM" id="SSF53383">
    <property type="entry name" value="PLP-dependent transferases"/>
    <property type="match status" value="1"/>
</dbReference>
<dbReference type="InterPro" id="IPR005814">
    <property type="entry name" value="Aminotrans_3"/>
</dbReference>
<evidence type="ECO:0000256" key="3">
    <source>
        <dbReference type="ARBA" id="ARBA00022898"/>
    </source>
</evidence>
<comment type="cofactor">
    <cofactor evidence="1">
        <name>pyridoxal 5'-phosphate</name>
        <dbReference type="ChEBI" id="CHEBI:597326"/>
    </cofactor>
</comment>
<dbReference type="UniPathway" id="UPA00098">
    <property type="reaction ID" value="UER00358"/>
</dbReference>
<keyword evidence="5" id="KW-0812">Transmembrane</keyword>
<dbReference type="GO" id="GO:0019544">
    <property type="term" value="P:L-arginine catabolic process to L-glutamate"/>
    <property type="evidence" value="ECO:0007669"/>
    <property type="project" value="TreeGrafter"/>
</dbReference>
<sequence>MTQERQNEGKVVRLSSKTKQLLEIDSKHSAGGVFPLPVFIKSGKGSILKDVDGKEIIDFICMLSATNLGQCHPELVKEMTISMQNITLTNIATKVGDWAEFTRDMCERFGYDKMVGMVSGTEGADAAVKFARKWGIKVKGISPHDVLVLGVSDNYHGVGSGIWPIMNDMGQSSGLCYLLVFSFFIPVFESLLLYTYTSFSKLPCSRTNYWPSLFLEDYGIANENLRNTNPATGKLLRYGHLEDFEEVLADVHGHVAAIIMECIHGKRPSFEEELNFVIGVRQLCKKYNILFIADEVRMGTGKTGKFLCSDWMGPENKPDLVVMGKSITGGAYPASYIFGNNEVMDLVGGYESVATFGMAPAAIAATRVTLKIIDEEKLVDRASWIGQVWKKETADWNMPWLDYVTNRGADLGLYLKRTGNPRLTTRRLSMLSLHKGILTYPDGDRVRMGVALNIPEADLRRGISILKEALLELDDYKEIETGPPMKGVIPDM</sequence>
<comment type="similarity">
    <text evidence="2 4">Belongs to the class-III pyridoxal-phosphate-dependent aminotransferase family.</text>
</comment>
<dbReference type="GO" id="GO:0042802">
    <property type="term" value="F:identical protein binding"/>
    <property type="evidence" value="ECO:0007669"/>
    <property type="project" value="TreeGrafter"/>
</dbReference>
<dbReference type="Gene3D" id="3.90.1150.10">
    <property type="entry name" value="Aspartate Aminotransferase, domain 1"/>
    <property type="match status" value="1"/>
</dbReference>
<dbReference type="InterPro" id="IPR050103">
    <property type="entry name" value="Class-III_PLP-dep_AT"/>
</dbReference>
<dbReference type="OrthoDB" id="10261433at2759"/>
<dbReference type="EMBL" id="MLQL01000013">
    <property type="protein sequence ID" value="OQE22154.1"/>
    <property type="molecule type" value="Genomic_DNA"/>
</dbReference>
<keyword evidence="7" id="KW-1185">Reference proteome</keyword>
<dbReference type="GO" id="GO:0055129">
    <property type="term" value="P:L-proline biosynthetic process"/>
    <property type="evidence" value="ECO:0007669"/>
    <property type="project" value="UniProtKB-UniPathway"/>
</dbReference>
<reference evidence="7" key="1">
    <citation type="journal article" date="2017" name="Nat. Microbiol.">
        <title>Global analysis of biosynthetic gene clusters reveals vast potential of secondary metabolite production in Penicillium species.</title>
        <authorList>
            <person name="Nielsen J.C."/>
            <person name="Grijseels S."/>
            <person name="Prigent S."/>
            <person name="Ji B."/>
            <person name="Dainat J."/>
            <person name="Nielsen K.F."/>
            <person name="Frisvad J.C."/>
            <person name="Workman M."/>
            <person name="Nielsen J."/>
        </authorList>
    </citation>
    <scope>NUCLEOTIDE SEQUENCE [LARGE SCALE GENOMIC DNA]</scope>
    <source>
        <strain evidence="7">IBT 14082</strain>
    </source>
</reference>
<dbReference type="PANTHER" id="PTHR11986">
    <property type="entry name" value="AMINOTRANSFERASE CLASS III"/>
    <property type="match status" value="1"/>
</dbReference>
<comment type="caution">
    <text evidence="6">The sequence shown here is derived from an EMBL/GenBank/DDBJ whole genome shotgun (WGS) entry which is preliminary data.</text>
</comment>
<dbReference type="PANTHER" id="PTHR11986:SF18">
    <property type="entry name" value="ORNITHINE AMINOTRANSFERASE, MITOCHONDRIAL"/>
    <property type="match status" value="1"/>
</dbReference>
<dbReference type="GO" id="GO:0030170">
    <property type="term" value="F:pyridoxal phosphate binding"/>
    <property type="evidence" value="ECO:0007669"/>
    <property type="project" value="InterPro"/>
</dbReference>
<dbReference type="GO" id="GO:0010121">
    <property type="term" value="P:L-arginine catabolic process to proline via ornithine"/>
    <property type="evidence" value="ECO:0007669"/>
    <property type="project" value="TreeGrafter"/>
</dbReference>
<proteinExistence type="inferred from homology"/>
<dbReference type="InterPro" id="IPR015422">
    <property type="entry name" value="PyrdxlP-dep_Trfase_small"/>
</dbReference>
<keyword evidence="5" id="KW-0472">Membrane</keyword>
<evidence type="ECO:0000313" key="6">
    <source>
        <dbReference type="EMBL" id="OQE22154.1"/>
    </source>
</evidence>
<dbReference type="STRING" id="254877.A0A1V6T823"/>
<dbReference type="Gene3D" id="3.40.640.10">
    <property type="entry name" value="Type I PLP-dependent aspartate aminotransferase-like (Major domain)"/>
    <property type="match status" value="1"/>
</dbReference>
<protein>
    <submittedName>
        <fullName evidence="6">Uncharacterized protein</fullName>
    </submittedName>
</protein>
<dbReference type="GO" id="GO:0004587">
    <property type="term" value="F:ornithine aminotransferase activity"/>
    <property type="evidence" value="ECO:0007669"/>
    <property type="project" value="TreeGrafter"/>
</dbReference>
<dbReference type="InterPro" id="IPR015424">
    <property type="entry name" value="PyrdxlP-dep_Trfase"/>
</dbReference>
<keyword evidence="5" id="KW-1133">Transmembrane helix</keyword>
<evidence type="ECO:0000256" key="2">
    <source>
        <dbReference type="ARBA" id="ARBA00008954"/>
    </source>
</evidence>
<dbReference type="PIRSF" id="PIRSF000521">
    <property type="entry name" value="Transaminase_4ab_Lys_Orn"/>
    <property type="match status" value="1"/>
</dbReference>
<feature type="transmembrane region" description="Helical" evidence="5">
    <location>
        <begin position="175"/>
        <end position="196"/>
    </location>
</feature>